<dbReference type="RefSeq" id="WP_186815217.1">
    <property type="nucleotide sequence ID" value="NZ_BAAARO010000011.1"/>
</dbReference>
<evidence type="ECO:0008006" key="5">
    <source>
        <dbReference type="Google" id="ProtNLM"/>
    </source>
</evidence>
<name>A0A512D3R1_9MICO</name>
<dbReference type="Proteomes" id="UP000321534">
    <property type="component" value="Unassembled WGS sequence"/>
</dbReference>
<dbReference type="PANTHER" id="PTHR12526">
    <property type="entry name" value="GLYCOSYLTRANSFERASE"/>
    <property type="match status" value="1"/>
</dbReference>
<evidence type="ECO:0000256" key="1">
    <source>
        <dbReference type="ARBA" id="ARBA00022676"/>
    </source>
</evidence>
<protein>
    <recommendedName>
        <fullName evidence="5">Glycosyl transferase</fullName>
    </recommendedName>
</protein>
<dbReference type="SUPFAM" id="SSF53756">
    <property type="entry name" value="UDP-Glycosyltransferase/glycogen phosphorylase"/>
    <property type="match status" value="1"/>
</dbReference>
<keyword evidence="1" id="KW-0328">Glycosyltransferase</keyword>
<proteinExistence type="predicted"/>
<evidence type="ECO:0000313" key="3">
    <source>
        <dbReference type="EMBL" id="GEO31093.1"/>
    </source>
</evidence>
<organism evidence="3 4">
    <name type="scientific">Terrabacter aerolatus</name>
    <dbReference type="NCBI Taxonomy" id="422442"/>
    <lineage>
        <taxon>Bacteria</taxon>
        <taxon>Bacillati</taxon>
        <taxon>Actinomycetota</taxon>
        <taxon>Actinomycetes</taxon>
        <taxon>Micrococcales</taxon>
        <taxon>Intrasporangiaceae</taxon>
        <taxon>Terrabacter</taxon>
    </lineage>
</organism>
<keyword evidence="2" id="KW-0808">Transferase</keyword>
<accession>A0A512D3R1</accession>
<dbReference type="GO" id="GO:0016757">
    <property type="term" value="F:glycosyltransferase activity"/>
    <property type="evidence" value="ECO:0007669"/>
    <property type="project" value="UniProtKB-KW"/>
</dbReference>
<reference evidence="3 4" key="1">
    <citation type="submission" date="2019-07" db="EMBL/GenBank/DDBJ databases">
        <title>Whole genome shotgun sequence of Terrabacter aerolatus NBRC 106305.</title>
        <authorList>
            <person name="Hosoyama A."/>
            <person name="Uohara A."/>
            <person name="Ohji S."/>
            <person name="Ichikawa N."/>
        </authorList>
    </citation>
    <scope>NUCLEOTIDE SEQUENCE [LARGE SCALE GENOMIC DNA]</scope>
    <source>
        <strain evidence="3 4">NBRC 106305</strain>
    </source>
</reference>
<dbReference type="Gene3D" id="3.40.50.2000">
    <property type="entry name" value="Glycogen Phosphorylase B"/>
    <property type="match status" value="1"/>
</dbReference>
<dbReference type="AlphaFoldDB" id="A0A512D3R1"/>
<keyword evidence="4" id="KW-1185">Reference proteome</keyword>
<dbReference type="EMBL" id="BJYX01000016">
    <property type="protein sequence ID" value="GEO31093.1"/>
    <property type="molecule type" value="Genomic_DNA"/>
</dbReference>
<evidence type="ECO:0000313" key="4">
    <source>
        <dbReference type="Proteomes" id="UP000321534"/>
    </source>
</evidence>
<dbReference type="PANTHER" id="PTHR12526:SF510">
    <property type="entry name" value="D-INOSITOL 3-PHOSPHATE GLYCOSYLTRANSFERASE"/>
    <property type="match status" value="1"/>
</dbReference>
<dbReference type="Pfam" id="PF13692">
    <property type="entry name" value="Glyco_trans_1_4"/>
    <property type="match status" value="1"/>
</dbReference>
<comment type="caution">
    <text evidence="3">The sequence shown here is derived from an EMBL/GenBank/DDBJ whole genome shotgun (WGS) entry which is preliminary data.</text>
</comment>
<sequence length="379" mass="41942">MVSLGFLTWADAIDHEMSWSADRMLERALVDPGIAHVLVADPVRSVASLLRRHPIGRAQEFPRGAGRTLVHPLRLRRRDPVSVRAAVRGYERLDAWLAKRAASAGLRRPVLVTTQPIHAACADRDRWADVIYYGWDDWAAFEPFGAWWSTIEWAYAEIARRDVAVLAVSQRIVERIGAPRSSVVPNAVAREDVEGDGSSPPWFADLPGPVALYAGTLEERVDVTAVLEAARALPDWTFVLVGHLASPGHFAEVAALPNVHLRGRQPRSEVLAMMARADVCLVPHRDTPLTRAMSPLKIFEYVAAGAHVVATDLPPMRGISDQCLLVAPGEDWAGAIRHAASRPRPTASERAEWISKNDWDARYAVWRRHVLHDDGIARS</sequence>
<gene>
    <name evidence="3" type="ORF">TAE01_29030</name>
</gene>
<evidence type="ECO:0000256" key="2">
    <source>
        <dbReference type="ARBA" id="ARBA00022679"/>
    </source>
</evidence>